<dbReference type="SUPFAM" id="SSF50044">
    <property type="entry name" value="SH3-domain"/>
    <property type="match status" value="1"/>
</dbReference>
<organism evidence="4 5">
    <name type="scientific">Linum tenue</name>
    <dbReference type="NCBI Taxonomy" id="586396"/>
    <lineage>
        <taxon>Eukaryota</taxon>
        <taxon>Viridiplantae</taxon>
        <taxon>Streptophyta</taxon>
        <taxon>Embryophyta</taxon>
        <taxon>Tracheophyta</taxon>
        <taxon>Spermatophyta</taxon>
        <taxon>Magnoliopsida</taxon>
        <taxon>eudicotyledons</taxon>
        <taxon>Gunneridae</taxon>
        <taxon>Pentapetalae</taxon>
        <taxon>rosids</taxon>
        <taxon>fabids</taxon>
        <taxon>Malpighiales</taxon>
        <taxon>Linaceae</taxon>
        <taxon>Linum</taxon>
    </lineage>
</organism>
<dbReference type="InterPro" id="IPR050384">
    <property type="entry name" value="Endophilin_SH3RF"/>
</dbReference>
<protein>
    <recommendedName>
        <fullName evidence="3">SH3 domain-containing protein</fullName>
    </recommendedName>
</protein>
<name>A0AAV0M5A9_9ROSI</name>
<dbReference type="PANTHER" id="PTHR14167:SF30">
    <property type="entry name" value="SH3 DOMAIN-CONTAINING PROTEIN 1"/>
    <property type="match status" value="1"/>
</dbReference>
<dbReference type="SMART" id="SM00326">
    <property type="entry name" value="SH3"/>
    <property type="match status" value="1"/>
</dbReference>
<keyword evidence="5" id="KW-1185">Reference proteome</keyword>
<evidence type="ECO:0000313" key="4">
    <source>
        <dbReference type="EMBL" id="CAI0441924.1"/>
    </source>
</evidence>
<evidence type="ECO:0000256" key="1">
    <source>
        <dbReference type="ARBA" id="ARBA00022443"/>
    </source>
</evidence>
<reference evidence="4" key="1">
    <citation type="submission" date="2022-08" db="EMBL/GenBank/DDBJ databases">
        <authorList>
            <person name="Gutierrez-Valencia J."/>
        </authorList>
    </citation>
    <scope>NUCLEOTIDE SEQUENCE</scope>
</reference>
<dbReference type="InterPro" id="IPR001452">
    <property type="entry name" value="SH3_domain"/>
</dbReference>
<feature type="domain" description="SH3" evidence="3">
    <location>
        <begin position="297"/>
        <end position="356"/>
    </location>
</feature>
<dbReference type="EMBL" id="CAMGYJ010000007">
    <property type="protein sequence ID" value="CAI0441924.1"/>
    <property type="molecule type" value="Genomic_DNA"/>
</dbReference>
<sequence>MEAIKKQAAKLREQVAKQQQAVLKHLGHFGQDSIVLDEAELQCYQHLQNLYNSTRTAKHLQKNIVRGVEGYISAGSKEMEIARKLAADCCKYGDDGQCTDPHVSKAVSQFGASHTSMEGERETLLGVLSGQVSEPLRALITGAPLEDARHLVHRYDKLRQEVEAQAADVMRRRSKTKDSDITAENSMKLRAAETRLTELKSSMVALGREATDAMSSVENQQQEITSQRLFAMVDAERCYHQHVLGILEKLHAEMTSEEQSYESTSQTVAAEKEANLPTQQEYSITNGTTDDATSLKDALFIAKVVHPFDADAEGELSLSVNDYVIVRQVAPTGWSEGECRGKAGWFPSAYVQKEEKAPANMMLETESSSKS</sequence>
<dbReference type="InterPro" id="IPR036028">
    <property type="entry name" value="SH3-like_dom_sf"/>
</dbReference>
<evidence type="ECO:0000259" key="3">
    <source>
        <dbReference type="PROSITE" id="PS50002"/>
    </source>
</evidence>
<dbReference type="Proteomes" id="UP001154282">
    <property type="component" value="Unassembled WGS sequence"/>
</dbReference>
<dbReference type="Gene3D" id="1.20.1270.60">
    <property type="entry name" value="Arfaptin homology (AH) domain/BAR domain"/>
    <property type="match status" value="1"/>
</dbReference>
<dbReference type="InterPro" id="IPR027267">
    <property type="entry name" value="AH/BAR_dom_sf"/>
</dbReference>
<dbReference type="SUPFAM" id="SSF103657">
    <property type="entry name" value="BAR/IMD domain-like"/>
    <property type="match status" value="1"/>
</dbReference>
<comment type="caution">
    <text evidence="4">The sequence shown here is derived from an EMBL/GenBank/DDBJ whole genome shotgun (WGS) entry which is preliminary data.</text>
</comment>
<gene>
    <name evidence="4" type="ORF">LITE_LOCUS27077</name>
</gene>
<evidence type="ECO:0000256" key="2">
    <source>
        <dbReference type="PROSITE-ProRule" id="PRU00192"/>
    </source>
</evidence>
<dbReference type="AlphaFoldDB" id="A0AAV0M5A9"/>
<dbReference type="Gene3D" id="2.30.30.40">
    <property type="entry name" value="SH3 Domains"/>
    <property type="match status" value="1"/>
</dbReference>
<proteinExistence type="predicted"/>
<dbReference type="PANTHER" id="PTHR14167">
    <property type="entry name" value="SH3 DOMAIN-CONTAINING"/>
    <property type="match status" value="1"/>
</dbReference>
<keyword evidence="1 2" id="KW-0728">SH3 domain</keyword>
<dbReference type="Pfam" id="PF14604">
    <property type="entry name" value="SH3_9"/>
    <property type="match status" value="1"/>
</dbReference>
<accession>A0AAV0M5A9</accession>
<evidence type="ECO:0000313" key="5">
    <source>
        <dbReference type="Proteomes" id="UP001154282"/>
    </source>
</evidence>
<dbReference type="PROSITE" id="PS50002">
    <property type="entry name" value="SH3"/>
    <property type="match status" value="1"/>
</dbReference>